<dbReference type="AlphaFoldDB" id="A0A7X5ZPB0"/>
<keyword evidence="3" id="KW-1185">Reference proteome</keyword>
<sequence>MDYTADGGHEQWQGNPLDTARESFRWLTVGPHPVVVDGRLFDHLPDRDVPVDELRDLLLRPDCPRTTWDEVWAHVILKSRLQGATWTIVAVGLALPTLIPIAARLTAHYVGDPTDIHAEVLRGFLDALDTVDLDQGRIMIRLRWAAYRAGHRALIAALDGPTPKAPGFRSSEPKPPSGHPDLVLARAVAVGVLTQTEAALIGDTRLDEVTLSEWAAAHNVTYAQVQRARHRAEQRLAIWLSETAEPVDEADPTTGAATARLGLTARPDSPSRSRRVAKNRESGLSAQPPDSGLQGCG</sequence>
<organism evidence="2 3">
    <name type="scientific">Saccharomonospora amisosensis</name>
    <dbReference type="NCBI Taxonomy" id="1128677"/>
    <lineage>
        <taxon>Bacteria</taxon>
        <taxon>Bacillati</taxon>
        <taxon>Actinomycetota</taxon>
        <taxon>Actinomycetes</taxon>
        <taxon>Pseudonocardiales</taxon>
        <taxon>Pseudonocardiaceae</taxon>
        <taxon>Saccharomonospora</taxon>
    </lineage>
</organism>
<feature type="compositionally biased region" description="Low complexity" evidence="1">
    <location>
        <begin position="253"/>
        <end position="266"/>
    </location>
</feature>
<reference evidence="2 3" key="1">
    <citation type="submission" date="2020-03" db="EMBL/GenBank/DDBJ databases">
        <title>Sequencing the genomes of 1000 actinobacteria strains.</title>
        <authorList>
            <person name="Klenk H.-P."/>
        </authorList>
    </citation>
    <scope>NUCLEOTIDE SEQUENCE [LARGE SCALE GENOMIC DNA]</scope>
    <source>
        <strain evidence="2 3">DSM 45685</strain>
    </source>
</reference>
<feature type="region of interest" description="Disordered" evidence="1">
    <location>
        <begin position="246"/>
        <end position="297"/>
    </location>
</feature>
<dbReference type="Proteomes" id="UP000545493">
    <property type="component" value="Unassembled WGS sequence"/>
</dbReference>
<accession>A0A7X5ZPB0</accession>
<evidence type="ECO:0000313" key="3">
    <source>
        <dbReference type="Proteomes" id="UP000545493"/>
    </source>
</evidence>
<dbReference type="RefSeq" id="WP_167166718.1">
    <property type="nucleotide sequence ID" value="NZ_JAAOYM010000001.1"/>
</dbReference>
<evidence type="ECO:0000256" key="1">
    <source>
        <dbReference type="SAM" id="MobiDB-lite"/>
    </source>
</evidence>
<evidence type="ECO:0000313" key="2">
    <source>
        <dbReference type="EMBL" id="NIJ10542.1"/>
    </source>
</evidence>
<name>A0A7X5ZPB0_9PSEU</name>
<gene>
    <name evidence="2" type="ORF">FHU38_000886</name>
</gene>
<protein>
    <submittedName>
        <fullName evidence="2">Uncharacterized protein</fullName>
    </submittedName>
</protein>
<dbReference type="EMBL" id="JAAOYM010000001">
    <property type="protein sequence ID" value="NIJ10542.1"/>
    <property type="molecule type" value="Genomic_DNA"/>
</dbReference>
<proteinExistence type="predicted"/>
<comment type="caution">
    <text evidence="2">The sequence shown here is derived from an EMBL/GenBank/DDBJ whole genome shotgun (WGS) entry which is preliminary data.</text>
</comment>